<dbReference type="InterPro" id="IPR030956">
    <property type="entry name" value="McbB"/>
</dbReference>
<comment type="caution">
    <text evidence="1">The sequence shown here is derived from an EMBL/GenBank/DDBJ whole genome shotgun (WGS) entry which is preliminary data.</text>
</comment>
<organism evidence="1 2">
    <name type="scientific">Pseudomonas kielensis</name>
    <dbReference type="NCBI Taxonomy" id="2762577"/>
    <lineage>
        <taxon>Bacteria</taxon>
        <taxon>Pseudomonadati</taxon>
        <taxon>Pseudomonadota</taxon>
        <taxon>Gammaproteobacteria</taxon>
        <taxon>Pseudomonadales</taxon>
        <taxon>Pseudomonadaceae</taxon>
        <taxon>Pseudomonas</taxon>
    </lineage>
</organism>
<evidence type="ECO:0000313" key="1">
    <source>
        <dbReference type="EMBL" id="MBC2688648.1"/>
    </source>
</evidence>
<proteinExistence type="predicted"/>
<dbReference type="EMBL" id="JACMYG010000002">
    <property type="protein sequence ID" value="MBC2688648.1"/>
    <property type="molecule type" value="Genomic_DNA"/>
</dbReference>
<dbReference type="RefSeq" id="WP_185817920.1">
    <property type="nucleotide sequence ID" value="NZ_JACMYG010000002.1"/>
</dbReference>
<accession>A0A7X1GBX4</accession>
<evidence type="ECO:0000313" key="2">
    <source>
        <dbReference type="Proteomes" id="UP000526003"/>
    </source>
</evidence>
<keyword evidence="2" id="KW-1185">Reference proteome</keyword>
<reference evidence="1 2" key="1">
    <citation type="submission" date="2020-08" db="EMBL/GenBank/DDBJ databases">
        <title>Pseudomonas sp. nov.</title>
        <authorList>
            <person name="Gieschler S."/>
            <person name="Fiedler G."/>
            <person name="Brinks E."/>
            <person name="Boehnlein C."/>
            <person name="Franz C.M.A.P."/>
            <person name="Kabisch J."/>
        </authorList>
    </citation>
    <scope>NUCLEOTIDE SEQUENCE [LARGE SCALE GENOMIC DNA]</scope>
    <source>
        <strain evidence="1 2">MBT-1</strain>
    </source>
</reference>
<sequence>MKLSIENYNLLNFNNDSIIISPKGVSRVTSPSLLDVLKKLQNRTSISEADLSSLLSEHHLDYEDAYRSLEKSVGLKSDRPLFFEKIIVAHDWEDREYLESLLADELPDSTITCPISELTITVNNETRYLIAITYQNYDYNELKSIYFQLAATLPESAIIICYPAGASYVIGQPHVQALGNACHFCSIDRVISHETYKPSKNTWSNLLNFCQSRYIPTPSALPTLYQKALIIGALVQKIKFLTGTNGACRYQENILQETNISLSNGQVSESSVSHWCMCDCLRNIK</sequence>
<protein>
    <submittedName>
        <fullName evidence="1">McbB family protein</fullName>
    </submittedName>
</protein>
<dbReference type="NCBIfam" id="TIGR04424">
    <property type="entry name" value="metallo_McbB"/>
    <property type="match status" value="1"/>
</dbReference>
<name>A0A7X1GBX4_9PSED</name>
<dbReference type="Proteomes" id="UP000526003">
    <property type="component" value="Unassembled WGS sequence"/>
</dbReference>
<gene>
    <name evidence="1" type="ORF">H7995_02415</name>
</gene>
<dbReference type="AlphaFoldDB" id="A0A7X1GBX4"/>